<proteinExistence type="inferred from homology"/>
<name>A0A0A0BF65_9GAMM</name>
<reference evidence="13 14" key="1">
    <citation type="submission" date="2014-09" db="EMBL/GenBank/DDBJ databases">
        <authorList>
            <person name="Grob C."/>
            <person name="Taubert M."/>
            <person name="Howat A.M."/>
            <person name="Burns O.J."/>
            <person name="Dixon J.L."/>
            <person name="Chen Y."/>
            <person name="Murrell J.C."/>
        </authorList>
    </citation>
    <scope>NUCLEOTIDE SEQUENCE [LARGE SCALE GENOMIC DNA]</scope>
    <source>
        <strain evidence="13">L4</strain>
    </source>
</reference>
<dbReference type="PANTHER" id="PTHR11573:SF6">
    <property type="entry name" value="RIBONUCLEOSIDE-DIPHOSPHATE REDUCTASE LARGE SUBUNIT"/>
    <property type="match status" value="1"/>
</dbReference>
<dbReference type="UniPathway" id="UPA00326"/>
<evidence type="ECO:0000313" key="14">
    <source>
        <dbReference type="Proteomes" id="UP000029999"/>
    </source>
</evidence>
<evidence type="ECO:0000256" key="3">
    <source>
        <dbReference type="ARBA" id="ARBA00022741"/>
    </source>
</evidence>
<dbReference type="NCBIfam" id="TIGR02506">
    <property type="entry name" value="NrdE_NrdA"/>
    <property type="match status" value="1"/>
</dbReference>
<evidence type="ECO:0000256" key="8">
    <source>
        <dbReference type="ARBA" id="ARBA00047754"/>
    </source>
</evidence>
<evidence type="ECO:0000256" key="9">
    <source>
        <dbReference type="PROSITE-ProRule" id="PRU00492"/>
    </source>
</evidence>
<evidence type="ECO:0000256" key="5">
    <source>
        <dbReference type="ARBA" id="ARBA00023002"/>
    </source>
</evidence>
<dbReference type="GO" id="GO:0009263">
    <property type="term" value="P:deoxyribonucleotide biosynthetic process"/>
    <property type="evidence" value="ECO:0007669"/>
    <property type="project" value="UniProtKB-KW"/>
</dbReference>
<comment type="catalytic activity">
    <reaction evidence="8 10">
        <text>a 2'-deoxyribonucleoside 5'-diphosphate + [thioredoxin]-disulfide + H2O = a ribonucleoside 5'-diphosphate + [thioredoxin]-dithiol</text>
        <dbReference type="Rhea" id="RHEA:23252"/>
        <dbReference type="Rhea" id="RHEA-COMP:10698"/>
        <dbReference type="Rhea" id="RHEA-COMP:10700"/>
        <dbReference type="ChEBI" id="CHEBI:15377"/>
        <dbReference type="ChEBI" id="CHEBI:29950"/>
        <dbReference type="ChEBI" id="CHEBI:50058"/>
        <dbReference type="ChEBI" id="CHEBI:57930"/>
        <dbReference type="ChEBI" id="CHEBI:73316"/>
        <dbReference type="EC" id="1.17.4.1"/>
    </reaction>
</comment>
<dbReference type="PROSITE" id="PS00089">
    <property type="entry name" value="RIBORED_LARGE"/>
    <property type="match status" value="1"/>
</dbReference>
<dbReference type="FunFam" id="3.20.70.20:FF:000009">
    <property type="entry name" value="Ribonucleoside-diphosphate reductase"/>
    <property type="match status" value="1"/>
</dbReference>
<feature type="region of interest" description="Disordered" evidence="11">
    <location>
        <begin position="901"/>
        <end position="955"/>
    </location>
</feature>
<dbReference type="GO" id="GO:0005524">
    <property type="term" value="F:ATP binding"/>
    <property type="evidence" value="ECO:0007669"/>
    <property type="project" value="UniProtKB-UniRule"/>
</dbReference>
<dbReference type="Gene3D" id="3.20.70.20">
    <property type="match status" value="1"/>
</dbReference>
<dbReference type="GO" id="GO:0004748">
    <property type="term" value="F:ribonucleoside-diphosphate reductase activity, thioredoxin disulfide as acceptor"/>
    <property type="evidence" value="ECO:0007669"/>
    <property type="project" value="UniProtKB-EC"/>
</dbReference>
<sequence length="976" mass="109484">MASEPAQTTHTPSSAESGYSVIRRNGKVTDFDSGKIAVAITKAFLAVEGDSAQNSRRIHDTVKKLTGQITDNLLRRLDDGGTVHIEDIQDQVELALMREGEYKVARSYVVYREKQSEKRAEEEKRHPQPANETTLHVTLADGTRQPLDIDRLHNLITEACEGLAEVDREAILRDTQRNLFDGVKESDVEKALVMGARTFIEKDPAYSTLAARLLMDGIRREALSFVFKMPKQAAQNEMVDIYPDYFKSYIHTAIEKELVDSELGLFDLDRLGKALKPELDFDFTYLGLQTLYDRYFIHYDGTRFELPQAFYMRVAMGLAINELNREERAIEFYNLLSSFDFMSSTPTLFNSGTLRPQLSSCYLTTVPDDLSGIYNAMRDNALLSKYAGGLGNDWTRVRGLGAHIKGTNGKSQGVVPFLKVANDTAVAVNQGGKRKGAVCAYLETWHIDIEEFLDMRKNTGDDRRRTHDMNTANWIPDMFMKRVAEEGQWTLFSPEEVDDLHDLTGLAFEKAYTEYEEKAARGEIRNFKQLPATDLWRKMLGMLFETGHPWVTFKDPCNLRSPQQHVGVVHSSNLCTEITLNTSDKEIAVCNLGSVNMVKHIDENGKLDTQKLQKTVRTAMRMLDNVIEYNYYSVPQARNSNLLHRPVGLGIMGFQDALYKLRLPYSSEETVKFADESMEAVSYFAIEASSDLAAERGKYQSYEGSLWSKGILPIDSIKLLQEARGEYLQQDDSQTLDWDALRDKIKRQGMRNSNTMAIAPTATISNICGVSQSIEPTYQNIFVKSNLSGEFTVINPYMVEDLKARDLWDEVMINDLKYFDGSLQSIDRIPDELKALYTTAFEMDARWLIEAASRRQKWIDQAQSLNLYMAEPSGKKMDNLYKLAWVRGLKTTYYLRSMGATGAEKTSSAPTPPPSAQKPTGPTPVASAPTASPVASSAAASAPLASAAADPEEFLGEGMEAPQACSILEPDCEACQ</sequence>
<dbReference type="AlphaFoldDB" id="A0A0A0BF65"/>
<keyword evidence="4 9" id="KW-0067">ATP-binding</keyword>
<dbReference type="Pfam" id="PF03477">
    <property type="entry name" value="ATP-cone"/>
    <property type="match status" value="2"/>
</dbReference>
<feature type="compositionally biased region" description="Low complexity" evidence="11">
    <location>
        <begin position="917"/>
        <end position="949"/>
    </location>
</feature>
<dbReference type="GO" id="GO:0005971">
    <property type="term" value="C:ribonucleoside-diphosphate reductase complex"/>
    <property type="evidence" value="ECO:0007669"/>
    <property type="project" value="TreeGrafter"/>
</dbReference>
<dbReference type="PANTHER" id="PTHR11573">
    <property type="entry name" value="RIBONUCLEOSIDE-DIPHOSPHATE REDUCTASE LARGE CHAIN"/>
    <property type="match status" value="1"/>
</dbReference>
<dbReference type="Pfam" id="PF00317">
    <property type="entry name" value="Ribonuc_red_lgN"/>
    <property type="match status" value="1"/>
</dbReference>
<feature type="domain" description="ATP-cone" evidence="12">
    <location>
        <begin position="19"/>
        <end position="119"/>
    </location>
</feature>
<dbReference type="SUPFAM" id="SSF51998">
    <property type="entry name" value="PFL-like glycyl radical enzymes"/>
    <property type="match status" value="1"/>
</dbReference>
<dbReference type="InterPro" id="IPR013509">
    <property type="entry name" value="RNR_lsu_N"/>
</dbReference>
<dbReference type="NCBIfam" id="NF005544">
    <property type="entry name" value="PRK07207.1"/>
    <property type="match status" value="1"/>
</dbReference>
<dbReference type="STRING" id="392484.LP43_2176"/>
<dbReference type="InterPro" id="IPR000788">
    <property type="entry name" value="RNR_lg_C"/>
</dbReference>
<organism evidence="13 14">
    <name type="scientific">Methylophaga thiooxydans</name>
    <dbReference type="NCBI Taxonomy" id="392484"/>
    <lineage>
        <taxon>Bacteria</taxon>
        <taxon>Pseudomonadati</taxon>
        <taxon>Pseudomonadota</taxon>
        <taxon>Gammaproteobacteria</taxon>
        <taxon>Thiotrichales</taxon>
        <taxon>Piscirickettsiaceae</taxon>
        <taxon>Methylophaga</taxon>
    </lineage>
</organism>
<keyword evidence="6 10" id="KW-0215">Deoxyribonucleotide synthesis</keyword>
<dbReference type="PROSITE" id="PS51161">
    <property type="entry name" value="ATP_CONE"/>
    <property type="match status" value="2"/>
</dbReference>
<dbReference type="Pfam" id="PF02867">
    <property type="entry name" value="Ribonuc_red_lgC"/>
    <property type="match status" value="1"/>
</dbReference>
<keyword evidence="3 9" id="KW-0547">Nucleotide-binding</keyword>
<accession>A0A0A0BF65</accession>
<dbReference type="RefSeq" id="WP_036315100.1">
    <property type="nucleotide sequence ID" value="NZ_JADFAB010000062.1"/>
</dbReference>
<dbReference type="EC" id="1.17.4.1" evidence="10"/>
<dbReference type="EMBL" id="JRQD01000005">
    <property type="protein sequence ID" value="KGM06302.1"/>
    <property type="molecule type" value="Genomic_DNA"/>
</dbReference>
<evidence type="ECO:0000256" key="10">
    <source>
        <dbReference type="RuleBase" id="RU003410"/>
    </source>
</evidence>
<dbReference type="InterPro" id="IPR008926">
    <property type="entry name" value="RNR_R1-su_N"/>
</dbReference>
<evidence type="ECO:0000256" key="2">
    <source>
        <dbReference type="ARBA" id="ARBA00022533"/>
    </source>
</evidence>
<evidence type="ECO:0000256" key="1">
    <source>
        <dbReference type="ARBA" id="ARBA00010406"/>
    </source>
</evidence>
<dbReference type="InterPro" id="IPR039718">
    <property type="entry name" value="Rrm1"/>
</dbReference>
<comment type="caution">
    <text evidence="13">The sequence shown here is derived from an EMBL/GenBank/DDBJ whole genome shotgun (WGS) entry which is preliminary data.</text>
</comment>
<dbReference type="SUPFAM" id="SSF48168">
    <property type="entry name" value="R1 subunit of ribonucleotide reductase, N-terminal domain"/>
    <property type="match status" value="1"/>
</dbReference>
<evidence type="ECO:0000256" key="11">
    <source>
        <dbReference type="SAM" id="MobiDB-lite"/>
    </source>
</evidence>
<feature type="domain" description="ATP-cone" evidence="12">
    <location>
        <begin position="135"/>
        <end position="224"/>
    </location>
</feature>
<evidence type="ECO:0000256" key="7">
    <source>
        <dbReference type="ARBA" id="ARBA00024942"/>
    </source>
</evidence>
<evidence type="ECO:0000256" key="4">
    <source>
        <dbReference type="ARBA" id="ARBA00022840"/>
    </source>
</evidence>
<dbReference type="Proteomes" id="UP000029999">
    <property type="component" value="Unassembled WGS sequence"/>
</dbReference>
<protein>
    <recommendedName>
        <fullName evidence="10">Ribonucleoside-diphosphate reductase</fullName>
        <ecNumber evidence="10">1.17.4.1</ecNumber>
    </recommendedName>
</protein>
<dbReference type="CDD" id="cd01679">
    <property type="entry name" value="RNR_I"/>
    <property type="match status" value="1"/>
</dbReference>
<keyword evidence="2" id="KW-0021">Allosteric enzyme</keyword>
<dbReference type="PRINTS" id="PR01183">
    <property type="entry name" value="RIBORDTASEM1"/>
</dbReference>
<comment type="function">
    <text evidence="7 10">Provides the precursors necessary for DNA synthesis. Catalyzes the biosynthesis of deoxyribonucleotides from the corresponding ribonucleotides.</text>
</comment>
<comment type="similarity">
    <text evidence="1 10">Belongs to the ribonucleoside diphosphate reductase large chain family.</text>
</comment>
<evidence type="ECO:0000313" key="13">
    <source>
        <dbReference type="EMBL" id="KGM06302.1"/>
    </source>
</evidence>
<dbReference type="InterPro" id="IPR005144">
    <property type="entry name" value="ATP-cone_dom"/>
</dbReference>
<keyword evidence="5 10" id="KW-0560">Oxidoreductase</keyword>
<dbReference type="InterPro" id="IPR013346">
    <property type="entry name" value="NrdE_NrdA_C"/>
</dbReference>
<gene>
    <name evidence="13" type="ORF">LP43_2176</name>
</gene>
<evidence type="ECO:0000256" key="6">
    <source>
        <dbReference type="ARBA" id="ARBA00023116"/>
    </source>
</evidence>
<evidence type="ECO:0000259" key="12">
    <source>
        <dbReference type="PROSITE" id="PS51161"/>
    </source>
</evidence>